<gene>
    <name evidence="4" type="ORF">SAMN05216600_104296</name>
</gene>
<dbReference type="PROSITE" id="PS50977">
    <property type="entry name" value="HTH_TETR_2"/>
    <property type="match status" value="1"/>
</dbReference>
<name>A0ABY1B9H9_9PSED</name>
<feature type="domain" description="HTH tetR-type" evidence="3">
    <location>
        <begin position="9"/>
        <end position="69"/>
    </location>
</feature>
<keyword evidence="1 2" id="KW-0238">DNA-binding</keyword>
<dbReference type="PANTHER" id="PTHR30055:SF223">
    <property type="entry name" value="HTH-TYPE TRANSCRIPTIONAL REGULATOR UIDR"/>
    <property type="match status" value="1"/>
</dbReference>
<dbReference type="InterPro" id="IPR009057">
    <property type="entry name" value="Homeodomain-like_sf"/>
</dbReference>
<dbReference type="Gene3D" id="1.10.10.60">
    <property type="entry name" value="Homeodomain-like"/>
    <property type="match status" value="1"/>
</dbReference>
<dbReference type="InterPro" id="IPR001647">
    <property type="entry name" value="HTH_TetR"/>
</dbReference>
<protein>
    <submittedName>
        <fullName evidence="4">Transcriptional regulator, TetR family</fullName>
    </submittedName>
</protein>
<dbReference type="PRINTS" id="PR00455">
    <property type="entry name" value="HTHTETR"/>
</dbReference>
<dbReference type="PANTHER" id="PTHR30055">
    <property type="entry name" value="HTH-TYPE TRANSCRIPTIONAL REGULATOR RUTR"/>
    <property type="match status" value="1"/>
</dbReference>
<dbReference type="Gene3D" id="1.10.357.10">
    <property type="entry name" value="Tetracycline Repressor, domain 2"/>
    <property type="match status" value="1"/>
</dbReference>
<reference evidence="4 5" key="1">
    <citation type="submission" date="2016-10" db="EMBL/GenBank/DDBJ databases">
        <authorList>
            <person name="Varghese N."/>
            <person name="Submissions S."/>
        </authorList>
    </citation>
    <scope>NUCLEOTIDE SEQUENCE [LARGE SCALE GENOMIC DNA]</scope>
    <source>
        <strain evidence="4 5">CIP 109853</strain>
    </source>
</reference>
<feature type="DNA-binding region" description="H-T-H motif" evidence="2">
    <location>
        <begin position="32"/>
        <end position="51"/>
    </location>
</feature>
<accession>A0ABY1B9H9</accession>
<organism evidence="4 5">
    <name type="scientific">Pseudomonas cuatrocienegasensis</name>
    <dbReference type="NCBI Taxonomy" id="543360"/>
    <lineage>
        <taxon>Bacteria</taxon>
        <taxon>Pseudomonadati</taxon>
        <taxon>Pseudomonadota</taxon>
        <taxon>Gammaproteobacteria</taxon>
        <taxon>Pseudomonadales</taxon>
        <taxon>Pseudomonadaceae</taxon>
        <taxon>Pseudomonas</taxon>
    </lineage>
</organism>
<sequence length="218" mass="24351">MRYQDQLFQQRESAILDAALQLFSEQPWDRVTIAQVAIAAGIGKGTVYKHFPSKEALYTQLAARLAQDHLAALHATKAAQPAGQALRPVTRLAFEHMLNTPLLAQLSHHCDRPEFQERLEPAFREQFQQIEGAYTLFFQDLLRDSLSHLNLNDDECMQLLWGVEACFNGVMARIAAGGFSHWAEPVALHDYFDCVTDFIIAGLCGQANALRATAASHE</sequence>
<dbReference type="InterPro" id="IPR050109">
    <property type="entry name" value="HTH-type_TetR-like_transc_reg"/>
</dbReference>
<evidence type="ECO:0000256" key="2">
    <source>
        <dbReference type="PROSITE-ProRule" id="PRU00335"/>
    </source>
</evidence>
<evidence type="ECO:0000259" key="3">
    <source>
        <dbReference type="PROSITE" id="PS50977"/>
    </source>
</evidence>
<evidence type="ECO:0000313" key="5">
    <source>
        <dbReference type="Proteomes" id="UP000198512"/>
    </source>
</evidence>
<evidence type="ECO:0000313" key="4">
    <source>
        <dbReference type="EMBL" id="SEQ27320.1"/>
    </source>
</evidence>
<dbReference type="Proteomes" id="UP000198512">
    <property type="component" value="Unassembled WGS sequence"/>
</dbReference>
<proteinExistence type="predicted"/>
<dbReference type="SUPFAM" id="SSF46689">
    <property type="entry name" value="Homeodomain-like"/>
    <property type="match status" value="1"/>
</dbReference>
<evidence type="ECO:0000256" key="1">
    <source>
        <dbReference type="ARBA" id="ARBA00023125"/>
    </source>
</evidence>
<comment type="caution">
    <text evidence="4">The sequence shown here is derived from an EMBL/GenBank/DDBJ whole genome shotgun (WGS) entry which is preliminary data.</text>
</comment>
<keyword evidence="5" id="KW-1185">Reference proteome</keyword>
<dbReference type="Pfam" id="PF00440">
    <property type="entry name" value="TetR_N"/>
    <property type="match status" value="1"/>
</dbReference>
<dbReference type="RefSeq" id="WP_069520658.1">
    <property type="nucleotide sequence ID" value="NZ_FOFP01000004.1"/>
</dbReference>
<dbReference type="EMBL" id="FOFP01000004">
    <property type="protein sequence ID" value="SEQ27320.1"/>
    <property type="molecule type" value="Genomic_DNA"/>
</dbReference>